<keyword evidence="1" id="KW-0732">Signal</keyword>
<dbReference type="EMBL" id="JARRAF010000071">
    <property type="protein sequence ID" value="MDK2126945.1"/>
    <property type="molecule type" value="Genomic_DNA"/>
</dbReference>
<dbReference type="Gene3D" id="3.30.1490.20">
    <property type="entry name" value="ATP-grasp fold, A domain"/>
    <property type="match status" value="1"/>
</dbReference>
<comment type="caution">
    <text evidence="3">The sequence shown here is derived from an EMBL/GenBank/DDBJ whole genome shotgun (WGS) entry which is preliminary data.</text>
</comment>
<dbReference type="Proteomes" id="UP001172778">
    <property type="component" value="Unassembled WGS sequence"/>
</dbReference>
<dbReference type="Pfam" id="PF01326">
    <property type="entry name" value="PPDK_N"/>
    <property type="match status" value="1"/>
</dbReference>
<evidence type="ECO:0000256" key="1">
    <source>
        <dbReference type="SAM" id="SignalP"/>
    </source>
</evidence>
<proteinExistence type="predicted"/>
<name>A0ABT7E3Q7_9NEIS</name>
<reference evidence="3" key="1">
    <citation type="submission" date="2023-03" db="EMBL/GenBank/DDBJ databases">
        <title>Chitinimonas shenzhenensis gen. nov., sp. nov., a novel member of family Burkholderiaceae isolated from activated sludge collected in Shen Zhen, China.</title>
        <authorList>
            <person name="Wang X."/>
        </authorList>
    </citation>
    <scope>NUCLEOTIDE SEQUENCE</scope>
    <source>
        <strain evidence="3">DQS-5</strain>
    </source>
</reference>
<feature type="domain" description="Pyruvate phosphate dikinase AMP/ATP-binding" evidence="2">
    <location>
        <begin position="379"/>
        <end position="688"/>
    </location>
</feature>
<evidence type="ECO:0000313" key="4">
    <source>
        <dbReference type="Proteomes" id="UP001172778"/>
    </source>
</evidence>
<evidence type="ECO:0000313" key="3">
    <source>
        <dbReference type="EMBL" id="MDK2126945.1"/>
    </source>
</evidence>
<gene>
    <name evidence="3" type="ORF">PZA18_23145</name>
</gene>
<dbReference type="InterPro" id="IPR013815">
    <property type="entry name" value="ATP_grasp_subdomain_1"/>
</dbReference>
<sequence length="737" mass="80491">MIKSVTAVSVLFAISAPNSWAFELPLFSKLTKQAAPVAAAPLAAAPLYATTLNSETTFNSYAKSGGVLSNSGRSIKFLIDNRNPAARSISFINGNYQVNGRVPSYATYHYDFAVQRYQIGEDVATFNNTTYYAQNKRFFAGTIQTYLQGDSATPIYAVQFYPDDVISEATLLDALKTVKANFTIPNAKLAFVATGTQQTFNTIATQARALNIDLFTIDQVLGNIKYIGLNPGEAWGYLRLFPQDVNTLRPTDIPVFEELPLDLSVVSGVITKAYQDINSHVNLKSKERNTPNMVLRDANPLHPSLQPWANQPVHLVVTAQGYKIEATTPAIIEQKLAQKLNRPWTGLPVVNESRLQSFDELCNRSLTNAACFDSAKRYGGKTTGLGFLARAMGRTDTTGTVSTQYGYDLTPKGIGIPVQFYRDMMAMPENAALAAKVNALVSAEKVGNLSPAERNAMVAEVQGMFYKAKLPANLVADVKAKLLAATPGVAKFKFRSSATSEDVANFNGAGLYDSFSIEPEKADNADLSCTVEPDGDAIGGVVTKLKVKPKTVQCGIKAVYASLWNSRALVERSFARLDHATAGMGITINPSYGDEAANLVLVTRVLGSDVYGYSLSIQQGENLVTNPLPGTISEYTVAAFSDASRPTRFTTTRYAKPTVTDPVRTTTVLSQKQMSDIVDIAKKIEIAYCKAKPSYYPNRNCNYVWLDKDKPLSLDMEVKILPNGNYLFKQMREFHGR</sequence>
<dbReference type="InterPro" id="IPR002192">
    <property type="entry name" value="PPDK_AMP/ATP-bd"/>
</dbReference>
<keyword evidence="4" id="KW-1185">Reference proteome</keyword>
<feature type="signal peptide" evidence="1">
    <location>
        <begin position="1"/>
        <end position="21"/>
    </location>
</feature>
<organism evidence="3 4">
    <name type="scientific">Parachitinimonas caeni</name>
    <dbReference type="NCBI Taxonomy" id="3031301"/>
    <lineage>
        <taxon>Bacteria</taxon>
        <taxon>Pseudomonadati</taxon>
        <taxon>Pseudomonadota</taxon>
        <taxon>Betaproteobacteria</taxon>
        <taxon>Neisseriales</taxon>
        <taxon>Chitinibacteraceae</taxon>
        <taxon>Parachitinimonas</taxon>
    </lineage>
</organism>
<feature type="chain" id="PRO_5047020529" evidence="1">
    <location>
        <begin position="22"/>
        <end position="737"/>
    </location>
</feature>
<evidence type="ECO:0000259" key="2">
    <source>
        <dbReference type="Pfam" id="PF01326"/>
    </source>
</evidence>
<dbReference type="RefSeq" id="WP_284103268.1">
    <property type="nucleotide sequence ID" value="NZ_JARRAF010000071.1"/>
</dbReference>
<protein>
    <submittedName>
        <fullName evidence="3">PEP/pyruvate-binding domain-containing protein</fullName>
    </submittedName>
</protein>
<accession>A0ABT7E3Q7</accession>
<dbReference type="SUPFAM" id="SSF56059">
    <property type="entry name" value="Glutathione synthetase ATP-binding domain-like"/>
    <property type="match status" value="1"/>
</dbReference>